<evidence type="ECO:0000313" key="3">
    <source>
        <dbReference type="Proteomes" id="UP000314294"/>
    </source>
</evidence>
<dbReference type="AlphaFoldDB" id="A0A4Z2IJU9"/>
<feature type="region of interest" description="Disordered" evidence="1">
    <location>
        <begin position="1"/>
        <end position="35"/>
    </location>
</feature>
<dbReference type="EMBL" id="SRLO01000080">
    <property type="protein sequence ID" value="TNN77744.1"/>
    <property type="molecule type" value="Genomic_DNA"/>
</dbReference>
<gene>
    <name evidence="2" type="ORF">EYF80_012042</name>
</gene>
<reference evidence="2 3" key="1">
    <citation type="submission" date="2019-03" db="EMBL/GenBank/DDBJ databases">
        <title>First draft genome of Liparis tanakae, snailfish: a comprehensive survey of snailfish specific genes.</title>
        <authorList>
            <person name="Kim W."/>
            <person name="Song I."/>
            <person name="Jeong J.-H."/>
            <person name="Kim D."/>
            <person name="Kim S."/>
            <person name="Ryu S."/>
            <person name="Song J.Y."/>
            <person name="Lee S.K."/>
        </authorList>
    </citation>
    <scope>NUCLEOTIDE SEQUENCE [LARGE SCALE GENOMIC DNA]</scope>
    <source>
        <tissue evidence="2">Muscle</tissue>
    </source>
</reference>
<comment type="caution">
    <text evidence="2">The sequence shown here is derived from an EMBL/GenBank/DDBJ whole genome shotgun (WGS) entry which is preliminary data.</text>
</comment>
<evidence type="ECO:0000313" key="2">
    <source>
        <dbReference type="EMBL" id="TNN77744.1"/>
    </source>
</evidence>
<sequence>MTFGNEKGRSAGDLEALLSAAPGNTNRGANEQLSGPRRRPLAIFRNDGFSSVCWLLKSERCRLSSRVTFRSHLHIWHEMEELRKGPKVERGGGAMLLVPGAEIKPLSPFRSSFLFS</sequence>
<organism evidence="2 3">
    <name type="scientific">Liparis tanakae</name>
    <name type="common">Tanaka's snailfish</name>
    <dbReference type="NCBI Taxonomy" id="230148"/>
    <lineage>
        <taxon>Eukaryota</taxon>
        <taxon>Metazoa</taxon>
        <taxon>Chordata</taxon>
        <taxon>Craniata</taxon>
        <taxon>Vertebrata</taxon>
        <taxon>Euteleostomi</taxon>
        <taxon>Actinopterygii</taxon>
        <taxon>Neopterygii</taxon>
        <taxon>Teleostei</taxon>
        <taxon>Neoteleostei</taxon>
        <taxon>Acanthomorphata</taxon>
        <taxon>Eupercaria</taxon>
        <taxon>Perciformes</taxon>
        <taxon>Cottioidei</taxon>
        <taxon>Cottales</taxon>
        <taxon>Liparidae</taxon>
        <taxon>Liparis</taxon>
    </lineage>
</organism>
<feature type="compositionally biased region" description="Basic and acidic residues" evidence="1">
    <location>
        <begin position="1"/>
        <end position="12"/>
    </location>
</feature>
<keyword evidence="3" id="KW-1185">Reference proteome</keyword>
<accession>A0A4Z2IJU9</accession>
<name>A0A4Z2IJU9_9TELE</name>
<dbReference type="Proteomes" id="UP000314294">
    <property type="component" value="Unassembled WGS sequence"/>
</dbReference>
<protein>
    <submittedName>
        <fullName evidence="2">Uncharacterized protein</fullName>
    </submittedName>
</protein>
<evidence type="ECO:0000256" key="1">
    <source>
        <dbReference type="SAM" id="MobiDB-lite"/>
    </source>
</evidence>
<feature type="compositionally biased region" description="Polar residues" evidence="1">
    <location>
        <begin position="22"/>
        <end position="33"/>
    </location>
</feature>
<proteinExistence type="predicted"/>